<proteinExistence type="predicted"/>
<comment type="subcellular location">
    <subcellularLocation>
        <location evidence="1">Cell inner membrane</location>
        <topology evidence="1">Multi-pass membrane protein</topology>
    </subcellularLocation>
</comment>
<evidence type="ECO:0000256" key="3">
    <source>
        <dbReference type="ARBA" id="ARBA00022519"/>
    </source>
</evidence>
<evidence type="ECO:0000256" key="1">
    <source>
        <dbReference type="ARBA" id="ARBA00004429"/>
    </source>
</evidence>
<keyword evidence="6 8" id="KW-1133">Transmembrane helix</keyword>
<protein>
    <submittedName>
        <fullName evidence="11">Phosphoethanolamine transferase</fullName>
    </submittedName>
</protein>
<name>A0A220ULZ5_9GAMM</name>
<dbReference type="InterPro" id="IPR058130">
    <property type="entry name" value="PEA_transf_C"/>
</dbReference>
<evidence type="ECO:0000256" key="8">
    <source>
        <dbReference type="SAM" id="Phobius"/>
    </source>
</evidence>
<dbReference type="RefSeq" id="WP_089067714.1">
    <property type="nucleotide sequence ID" value="NZ_CP022358.1"/>
</dbReference>
<feature type="transmembrane region" description="Helical" evidence="8">
    <location>
        <begin position="45"/>
        <end position="68"/>
    </location>
</feature>
<dbReference type="GO" id="GO:0005886">
    <property type="term" value="C:plasma membrane"/>
    <property type="evidence" value="ECO:0007669"/>
    <property type="project" value="UniProtKB-SubCell"/>
</dbReference>
<keyword evidence="5 8" id="KW-0812">Transmembrane</keyword>
<dbReference type="Pfam" id="PF00884">
    <property type="entry name" value="Sulfatase"/>
    <property type="match status" value="1"/>
</dbReference>
<dbReference type="GO" id="GO:0016776">
    <property type="term" value="F:phosphotransferase activity, phosphate group as acceptor"/>
    <property type="evidence" value="ECO:0007669"/>
    <property type="project" value="TreeGrafter"/>
</dbReference>
<keyword evidence="7 8" id="KW-0472">Membrane</keyword>
<dbReference type="PANTHER" id="PTHR30443">
    <property type="entry name" value="INNER MEMBRANE PROTEIN"/>
    <property type="match status" value="1"/>
</dbReference>
<dbReference type="InterPro" id="IPR012549">
    <property type="entry name" value="EptA-like_N"/>
</dbReference>
<feature type="transmembrane region" description="Helical" evidence="8">
    <location>
        <begin position="75"/>
        <end position="93"/>
    </location>
</feature>
<sequence>MLTRFKTLTVNRFTFLTALFYVCVFNIPLFEVIKKGIEKQPDVDPIFIATMPLFLTFALSFVFSLFTVRYLVKPFFIILTLLSSSVFFAALKYNVVFDYGMIENTFQTNSAEALMYVNFASILNMLLTGILPAYLIYKADIQYKPFFKELLHKVLFMLAMLAGLGIIAFFYFQDYAAFGRNNDEIKRYIVPTYFIGAASKYINVHYLQTPMEYQQLGLDAKNVTTNANGKPNLLVLVVGETARSMNYQYYGYDKPTNAHTQGQGLIAFKDTHSCGTATAVSLPCMFSRMGREDYDSRRAYAQDTAMDVLNHGGIKVQWFDNDSGCKGVCDQVENITIDLNSDPELCSGQYCFDQVLLNKLDEALANAEQKDTVIALHVIGSHGPTYFLRYPPEHRKFTPDCPRSDIQNCSAEELMNTYDNTILYTDYIISEVVNKLKQQQAKFDTAMFYVSDHGESLGEKGMYLHGAPYSIAPIEQTSIPMLAWVSEDFSQDNHLNMACLAKEAEKGGFSHDNLFDSLLGLMNVQTQVYQPKLDIFARCRG</sequence>
<accession>A0A220ULZ5</accession>
<feature type="transmembrane region" description="Helical" evidence="8">
    <location>
        <begin position="113"/>
        <end position="134"/>
    </location>
</feature>
<organism evidence="11 12">
    <name type="scientific">Shewanella bicestrii</name>
    <dbReference type="NCBI Taxonomy" id="2018305"/>
    <lineage>
        <taxon>Bacteria</taxon>
        <taxon>Pseudomonadati</taxon>
        <taxon>Pseudomonadota</taxon>
        <taxon>Gammaproteobacteria</taxon>
        <taxon>Alteromonadales</taxon>
        <taxon>Shewanellaceae</taxon>
        <taxon>Shewanella</taxon>
    </lineage>
</organism>
<evidence type="ECO:0000256" key="2">
    <source>
        <dbReference type="ARBA" id="ARBA00022475"/>
    </source>
</evidence>
<evidence type="ECO:0000313" key="12">
    <source>
        <dbReference type="Proteomes" id="UP000198367"/>
    </source>
</evidence>
<keyword evidence="12" id="KW-1185">Reference proteome</keyword>
<dbReference type="SUPFAM" id="SSF53649">
    <property type="entry name" value="Alkaline phosphatase-like"/>
    <property type="match status" value="1"/>
</dbReference>
<keyword evidence="4 11" id="KW-0808">Transferase</keyword>
<feature type="transmembrane region" description="Helical" evidence="8">
    <location>
        <begin position="154"/>
        <end position="172"/>
    </location>
</feature>
<dbReference type="Pfam" id="PF08019">
    <property type="entry name" value="EptA_B_N"/>
    <property type="match status" value="1"/>
</dbReference>
<dbReference type="Gene3D" id="3.40.720.10">
    <property type="entry name" value="Alkaline Phosphatase, subunit A"/>
    <property type="match status" value="1"/>
</dbReference>
<dbReference type="InterPro" id="IPR017850">
    <property type="entry name" value="Alkaline_phosphatase_core_sf"/>
</dbReference>
<dbReference type="InterPro" id="IPR040423">
    <property type="entry name" value="PEA_transferase"/>
</dbReference>
<evidence type="ECO:0000259" key="10">
    <source>
        <dbReference type="Pfam" id="PF08019"/>
    </source>
</evidence>
<evidence type="ECO:0000256" key="5">
    <source>
        <dbReference type="ARBA" id="ARBA00022692"/>
    </source>
</evidence>
<evidence type="ECO:0000256" key="4">
    <source>
        <dbReference type="ARBA" id="ARBA00022679"/>
    </source>
</evidence>
<dbReference type="Proteomes" id="UP000198367">
    <property type="component" value="Chromosome"/>
</dbReference>
<keyword evidence="2" id="KW-1003">Cell membrane</keyword>
<dbReference type="AlphaFoldDB" id="A0A220ULZ5"/>
<dbReference type="PANTHER" id="PTHR30443:SF0">
    <property type="entry name" value="PHOSPHOETHANOLAMINE TRANSFERASE EPTA"/>
    <property type="match status" value="1"/>
</dbReference>
<dbReference type="GO" id="GO:0009244">
    <property type="term" value="P:lipopolysaccharide core region biosynthetic process"/>
    <property type="evidence" value="ECO:0007669"/>
    <property type="project" value="TreeGrafter"/>
</dbReference>
<dbReference type="CDD" id="cd16017">
    <property type="entry name" value="LptA"/>
    <property type="match status" value="1"/>
</dbReference>
<dbReference type="NCBIfam" id="NF028537">
    <property type="entry name" value="P_eth_NH2_trans"/>
    <property type="match status" value="1"/>
</dbReference>
<reference evidence="11 12" key="1">
    <citation type="submission" date="2017-07" db="EMBL/GenBank/DDBJ databases">
        <title>Phenotypical and genomic characterization of a clinical isolate of Shewanella bicestrii sp. nov. producing an extended-spectrum beta-lactamase and a new oxacillinase variant.</title>
        <authorList>
            <person name="Jousset A.B."/>
            <person name="Bonnin R.A."/>
            <person name="Girlich D."/>
            <person name="Dabos L."/>
            <person name="Potron A."/>
            <person name="Dortet L."/>
            <person name="Glaser P."/>
            <person name="Naas T."/>
        </authorList>
    </citation>
    <scope>NUCLEOTIDE SEQUENCE [LARGE SCALE GENOMIC DNA]</scope>
    <source>
        <strain evidence="11 12">JAB-1</strain>
    </source>
</reference>
<gene>
    <name evidence="11" type="ORF">CF168_09695</name>
</gene>
<feature type="domain" description="Sulfatase N-terminal" evidence="9">
    <location>
        <begin position="234"/>
        <end position="524"/>
    </location>
</feature>
<dbReference type="InterPro" id="IPR000917">
    <property type="entry name" value="Sulfatase_N"/>
</dbReference>
<evidence type="ECO:0000259" key="9">
    <source>
        <dbReference type="Pfam" id="PF00884"/>
    </source>
</evidence>
<evidence type="ECO:0000313" key="11">
    <source>
        <dbReference type="EMBL" id="ASK69125.1"/>
    </source>
</evidence>
<feature type="transmembrane region" description="Helical" evidence="8">
    <location>
        <begin position="12"/>
        <end position="33"/>
    </location>
</feature>
<keyword evidence="3" id="KW-0997">Cell inner membrane</keyword>
<evidence type="ECO:0000256" key="6">
    <source>
        <dbReference type="ARBA" id="ARBA00022989"/>
    </source>
</evidence>
<evidence type="ECO:0000256" key="7">
    <source>
        <dbReference type="ARBA" id="ARBA00023136"/>
    </source>
</evidence>
<dbReference type="EMBL" id="CP022358">
    <property type="protein sequence ID" value="ASK69125.1"/>
    <property type="molecule type" value="Genomic_DNA"/>
</dbReference>
<feature type="domain" description="Phosphoethanolamine transferase N-terminal" evidence="10">
    <location>
        <begin position="55"/>
        <end position="204"/>
    </location>
</feature>
<dbReference type="KEGG" id="sbj:CF168_09695"/>